<dbReference type="RefSeq" id="WP_380724609.1">
    <property type="nucleotide sequence ID" value="NZ_JBHTLK010000095.1"/>
</dbReference>
<dbReference type="PANTHER" id="PTHR46018">
    <property type="entry name" value="ZINC PHOSPHODIESTERASE ELAC PROTEIN 1"/>
    <property type="match status" value="1"/>
</dbReference>
<feature type="domain" description="Metallo-beta-lactamase" evidence="1">
    <location>
        <begin position="51"/>
        <end position="224"/>
    </location>
</feature>
<comment type="caution">
    <text evidence="2">The sequence shown here is derived from an EMBL/GenBank/DDBJ whole genome shotgun (WGS) entry which is preliminary data.</text>
</comment>
<protein>
    <submittedName>
        <fullName evidence="2">MBL fold metallo-hydrolase</fullName>
    </submittedName>
</protein>
<dbReference type="Proteomes" id="UP001597168">
    <property type="component" value="Unassembled WGS sequence"/>
</dbReference>
<sequence length="270" mass="28618">MLLTILGCSGSLPGPHGPASGYLVEAEGCRLAIELGSGALAALQNHVDPFALDGLLFSHLHPDHCGDFTTLTVMRRYHTHPPYDTREHRLPVHGPVESADRFARAYAESADELLTTDLSDVFEFHPLADGAVTRVGPFEITAVRVDHPTEAYGFRVATPTATLAYTGDTGPCDALHTLAHGVDVLLAEATWTHADDRPPGKHLSGVQAGRLAANAGVGRLLLTHVAPWTDRDAVLAEARGEFAGPVELVRQGEAYAVDAPAVRVIGGHGN</sequence>
<gene>
    <name evidence="2" type="ORF">ACFQ3T_18860</name>
</gene>
<dbReference type="EMBL" id="JBHTLK010000095">
    <property type="protein sequence ID" value="MFD1149198.1"/>
    <property type="molecule type" value="Genomic_DNA"/>
</dbReference>
<dbReference type="Pfam" id="PF12706">
    <property type="entry name" value="Lactamase_B_2"/>
    <property type="match status" value="1"/>
</dbReference>
<dbReference type="PANTHER" id="PTHR46018:SF4">
    <property type="entry name" value="METALLO-HYDROLASE YHFI-RELATED"/>
    <property type="match status" value="1"/>
</dbReference>
<keyword evidence="3" id="KW-1185">Reference proteome</keyword>
<accession>A0ABW3QWH9</accession>
<dbReference type="InterPro" id="IPR036866">
    <property type="entry name" value="RibonucZ/Hydroxyglut_hydro"/>
</dbReference>
<name>A0ABW3QWH9_9PSEU</name>
<proteinExistence type="predicted"/>
<organism evidence="2 3">
    <name type="scientific">Saccharothrix hoggarensis</name>
    <dbReference type="NCBI Taxonomy" id="913853"/>
    <lineage>
        <taxon>Bacteria</taxon>
        <taxon>Bacillati</taxon>
        <taxon>Actinomycetota</taxon>
        <taxon>Actinomycetes</taxon>
        <taxon>Pseudonocardiales</taxon>
        <taxon>Pseudonocardiaceae</taxon>
        <taxon>Saccharothrix</taxon>
    </lineage>
</organism>
<dbReference type="InterPro" id="IPR001279">
    <property type="entry name" value="Metallo-B-lactamas"/>
</dbReference>
<evidence type="ECO:0000259" key="1">
    <source>
        <dbReference type="Pfam" id="PF12706"/>
    </source>
</evidence>
<reference evidence="3" key="1">
    <citation type="journal article" date="2019" name="Int. J. Syst. Evol. Microbiol.">
        <title>The Global Catalogue of Microorganisms (GCM) 10K type strain sequencing project: providing services to taxonomists for standard genome sequencing and annotation.</title>
        <authorList>
            <consortium name="The Broad Institute Genomics Platform"/>
            <consortium name="The Broad Institute Genome Sequencing Center for Infectious Disease"/>
            <person name="Wu L."/>
            <person name="Ma J."/>
        </authorList>
    </citation>
    <scope>NUCLEOTIDE SEQUENCE [LARGE SCALE GENOMIC DNA]</scope>
    <source>
        <strain evidence="3">CCUG 60214</strain>
    </source>
</reference>
<dbReference type="CDD" id="cd07716">
    <property type="entry name" value="RNaseZ_short-form-like_MBL-fold"/>
    <property type="match status" value="1"/>
</dbReference>
<dbReference type="Gene3D" id="3.60.15.10">
    <property type="entry name" value="Ribonuclease Z/Hydroxyacylglutathione hydrolase-like"/>
    <property type="match status" value="1"/>
</dbReference>
<evidence type="ECO:0000313" key="3">
    <source>
        <dbReference type="Proteomes" id="UP001597168"/>
    </source>
</evidence>
<dbReference type="SUPFAM" id="SSF56281">
    <property type="entry name" value="Metallo-hydrolase/oxidoreductase"/>
    <property type="match status" value="1"/>
</dbReference>
<evidence type="ECO:0000313" key="2">
    <source>
        <dbReference type="EMBL" id="MFD1149198.1"/>
    </source>
</evidence>